<dbReference type="GO" id="GO:0005737">
    <property type="term" value="C:cytoplasm"/>
    <property type="evidence" value="ECO:0007669"/>
    <property type="project" value="TreeGrafter"/>
</dbReference>
<dbReference type="PANTHER" id="PTHR13812:SF19">
    <property type="entry name" value="KETIMINE REDUCTASE MU-CRYSTALLIN"/>
    <property type="match status" value="1"/>
</dbReference>
<evidence type="ECO:0000256" key="1">
    <source>
        <dbReference type="ARBA" id="ARBA00008903"/>
    </source>
</evidence>
<dbReference type="SUPFAM" id="SSF51735">
    <property type="entry name" value="NAD(P)-binding Rossmann-fold domains"/>
    <property type="match status" value="1"/>
</dbReference>
<dbReference type="GO" id="GO:0016491">
    <property type="term" value="F:oxidoreductase activity"/>
    <property type="evidence" value="ECO:0007669"/>
    <property type="project" value="UniProtKB-ARBA"/>
</dbReference>
<evidence type="ECO:0000313" key="3">
    <source>
        <dbReference type="EMBL" id="QIX24188.1"/>
    </source>
</evidence>
<dbReference type="Pfam" id="PF02423">
    <property type="entry name" value="OCD_Mu_crystall"/>
    <property type="match status" value="1"/>
</dbReference>
<protein>
    <submittedName>
        <fullName evidence="3">Ornithine cyclodeaminase</fullName>
    </submittedName>
</protein>
<dbReference type="PANTHER" id="PTHR13812">
    <property type="entry name" value="KETIMINE REDUCTASE MU-CRYSTALLIN"/>
    <property type="match status" value="1"/>
</dbReference>
<dbReference type="InterPro" id="IPR003462">
    <property type="entry name" value="ODC_Mu_crystall"/>
</dbReference>
<evidence type="ECO:0000256" key="2">
    <source>
        <dbReference type="ARBA" id="ARBA00023027"/>
    </source>
</evidence>
<dbReference type="Proteomes" id="UP000500870">
    <property type="component" value="Chromosome 3"/>
</dbReference>
<keyword evidence="2" id="KW-0520">NAD</keyword>
<reference evidence="3 4" key="1">
    <citation type="submission" date="2020-04" db="EMBL/GenBank/DDBJ databases">
        <title>FDA dAtabase for Regulatory Grade micrObial Sequences (FDA-ARGOS): Supporting development and validation of Infectious Disease Dx tests.</title>
        <authorList>
            <person name="Sciortino C."/>
            <person name="Tallon L."/>
            <person name="Sadzewicz L."/>
            <person name="Vavikolanu K."/>
            <person name="Mehta A."/>
            <person name="Aluvathingal J."/>
            <person name="Nadendla S."/>
            <person name="Nandy P."/>
            <person name="Geyer C."/>
            <person name="Yan Y."/>
            <person name="Sichtig H."/>
        </authorList>
    </citation>
    <scope>NUCLEOTIDE SEQUENCE [LARGE SCALE GENOMIC DNA]</scope>
    <source>
        <strain evidence="3 4">FDAARGOS_633</strain>
    </source>
</reference>
<proteinExistence type="inferred from homology"/>
<evidence type="ECO:0000313" key="4">
    <source>
        <dbReference type="Proteomes" id="UP000500870"/>
    </source>
</evidence>
<comment type="similarity">
    <text evidence="1">Belongs to the ornithine cyclodeaminase/mu-crystallin family.</text>
</comment>
<dbReference type="PIRSF" id="PIRSF001439">
    <property type="entry name" value="CryM"/>
    <property type="match status" value="1"/>
</dbReference>
<dbReference type="AlphaFoldDB" id="A0A6H0ZTW5"/>
<dbReference type="InterPro" id="IPR023401">
    <property type="entry name" value="ODC_N"/>
</dbReference>
<dbReference type="RefSeq" id="WP_177319373.1">
    <property type="nucleotide sequence ID" value="NZ_CP050899.1"/>
</dbReference>
<dbReference type="Gene3D" id="3.30.1780.10">
    <property type="entry name" value="ornithine cyclodeaminase, domain 1"/>
    <property type="match status" value="1"/>
</dbReference>
<dbReference type="EMBL" id="CP050899">
    <property type="protein sequence ID" value="QIX24188.1"/>
    <property type="molecule type" value="Genomic_DNA"/>
</dbReference>
<dbReference type="InterPro" id="IPR036291">
    <property type="entry name" value="NAD(P)-bd_dom_sf"/>
</dbReference>
<name>A0A6H0ZTW5_9HYPH</name>
<accession>A0A6H0ZTW5</accession>
<gene>
    <name evidence="3" type="ORF">FOB41_24115</name>
</gene>
<dbReference type="Gene3D" id="3.40.50.720">
    <property type="entry name" value="NAD(P)-binding Rossmann-like Domain"/>
    <property type="match status" value="1"/>
</dbReference>
<organism evidence="3 4">
    <name type="scientific">Agrobacterium pusense</name>
    <dbReference type="NCBI Taxonomy" id="648995"/>
    <lineage>
        <taxon>Bacteria</taxon>
        <taxon>Pseudomonadati</taxon>
        <taxon>Pseudomonadota</taxon>
        <taxon>Alphaproteobacteria</taxon>
        <taxon>Hyphomicrobiales</taxon>
        <taxon>Rhizobiaceae</taxon>
        <taxon>Rhizobium/Agrobacterium group</taxon>
        <taxon>Agrobacterium</taxon>
    </lineage>
</organism>
<dbReference type="FunFam" id="3.40.50.720:FF:000311">
    <property type="entry name" value="Ornithine cyclodeaminase"/>
    <property type="match status" value="1"/>
</dbReference>
<sequence>MLVFDADAVHATLAWPLLIEALRIAHLGEMPASDVVLQSDPRGSGNQFVTLPGWIPGGLIGVKMVGVFPGNAELQPPQPSVQGLVAAFDGATGAPRMVADGAAMTARKTAGDSALGSSLLARHDARTLLVVGAGALAPHVAHAHSAARPSVDHILVWNRTPARAEAVVAGLKADGLNAAVATDLDQAVSEADIISCVTMSDTPLVKGALLRPGAHLDLIGAYMTTLREADDEAMQRGTIFVDTRRGMEGAGDLAQPVASGILGWDAVTADMFDLAQARHPGRISEDEITIYKNLGGAHLDLFTVAALMATHNATAP</sequence>
<dbReference type="GO" id="GO:0019752">
    <property type="term" value="P:carboxylic acid metabolic process"/>
    <property type="evidence" value="ECO:0007669"/>
    <property type="project" value="UniProtKB-ARBA"/>
</dbReference>